<keyword evidence="3" id="KW-1185">Reference proteome</keyword>
<organism evidence="2 3">
    <name type="scientific">Leptolyngbya cf. ectocarpi LEGE 11479</name>
    <dbReference type="NCBI Taxonomy" id="1828722"/>
    <lineage>
        <taxon>Bacteria</taxon>
        <taxon>Bacillati</taxon>
        <taxon>Cyanobacteriota</taxon>
        <taxon>Cyanophyceae</taxon>
        <taxon>Leptolyngbyales</taxon>
        <taxon>Leptolyngbyaceae</taxon>
        <taxon>Leptolyngbya group</taxon>
        <taxon>Leptolyngbya</taxon>
    </lineage>
</organism>
<dbReference type="EMBL" id="JADEXP010000142">
    <property type="protein sequence ID" value="MBE9068121.1"/>
    <property type="molecule type" value="Genomic_DNA"/>
</dbReference>
<protein>
    <submittedName>
        <fullName evidence="2">Uncharacterized protein</fullName>
    </submittedName>
</protein>
<evidence type="ECO:0000313" key="3">
    <source>
        <dbReference type="Proteomes" id="UP000615026"/>
    </source>
</evidence>
<name>A0A929F7A3_LEPEC</name>
<dbReference type="Proteomes" id="UP000615026">
    <property type="component" value="Unassembled WGS sequence"/>
</dbReference>
<accession>A0A929F7A3</accession>
<reference evidence="2" key="1">
    <citation type="submission" date="2020-10" db="EMBL/GenBank/DDBJ databases">
        <authorList>
            <person name="Castelo-Branco R."/>
            <person name="Eusebio N."/>
            <person name="Adriana R."/>
            <person name="Vieira A."/>
            <person name="Brugerolle De Fraissinette N."/>
            <person name="Rezende De Castro R."/>
            <person name="Schneider M.P."/>
            <person name="Vasconcelos V."/>
            <person name="Leao P.N."/>
        </authorList>
    </citation>
    <scope>NUCLEOTIDE SEQUENCE</scope>
    <source>
        <strain evidence="2">LEGE 11479</strain>
    </source>
</reference>
<evidence type="ECO:0000256" key="1">
    <source>
        <dbReference type="SAM" id="Coils"/>
    </source>
</evidence>
<evidence type="ECO:0000313" key="2">
    <source>
        <dbReference type="EMBL" id="MBE9068121.1"/>
    </source>
</evidence>
<dbReference type="RefSeq" id="WP_193994072.1">
    <property type="nucleotide sequence ID" value="NZ_JADEXP010000142.1"/>
</dbReference>
<dbReference type="AlphaFoldDB" id="A0A929F7A3"/>
<comment type="caution">
    <text evidence="2">The sequence shown here is derived from an EMBL/GenBank/DDBJ whole genome shotgun (WGS) entry which is preliminary data.</text>
</comment>
<keyword evidence="1" id="KW-0175">Coiled coil</keyword>
<feature type="coiled-coil region" evidence="1">
    <location>
        <begin position="156"/>
        <end position="209"/>
    </location>
</feature>
<sequence>MVASQDSKDQVFAAFQKILTDRKKLGSRIATKEEEVAAARNEQVLDGASAYTIDSIVKGLADLQLEFGSIVTQLSEKLTDESLKLGELDQAIDIETRHLQTLKQIRVVADTLHLLTQEHQDKLSTLEQKGTEQQATLEQEITEVRSQWGKEQSDFEQTVRAQMEQLIKERERQEADYRYELERHQTVDANDFDETRRQQEKELQDTEQVNQRQWAEREKILEENQLLLVDYQQRVDIFSSDLNQLVEKTRTDITTAVQQNAAVQAELLEKEWEATKQGYEFTIQSLEHKIQEQTQQIENVNAQLQEAMQQSHTLTMKAFEKSSTVKA</sequence>
<proteinExistence type="predicted"/>
<gene>
    <name evidence="2" type="ORF">IQ260_15825</name>
</gene>
<feature type="coiled-coil region" evidence="1">
    <location>
        <begin position="276"/>
        <end position="317"/>
    </location>
</feature>